<evidence type="ECO:0000256" key="1">
    <source>
        <dbReference type="SAM" id="Coils"/>
    </source>
</evidence>
<evidence type="ECO:0000313" key="3">
    <source>
        <dbReference type="EMBL" id="KAL2101951.1"/>
    </source>
</evidence>
<dbReference type="PANTHER" id="PTHR14787:SF1">
    <property type="entry name" value="ATPASE PAAT"/>
    <property type="match status" value="1"/>
</dbReference>
<dbReference type="EMBL" id="JBHFQA010000003">
    <property type="protein sequence ID" value="KAL2101951.1"/>
    <property type="molecule type" value="Genomic_DNA"/>
</dbReference>
<dbReference type="AlphaFoldDB" id="A0ABD1KS12"/>
<dbReference type="Pfam" id="PF14958">
    <property type="entry name" value="PAAT-like"/>
    <property type="match status" value="1"/>
</dbReference>
<feature type="region of interest" description="Disordered" evidence="2">
    <location>
        <begin position="283"/>
        <end position="302"/>
    </location>
</feature>
<comment type="caution">
    <text evidence="3">The sequence shown here is derived from an EMBL/GenBank/DDBJ whole genome shotgun (WGS) entry which is preliminary data.</text>
</comment>
<name>A0ABD1KS12_9TELE</name>
<keyword evidence="4" id="KW-1185">Reference proteome</keyword>
<gene>
    <name evidence="3" type="ORF">ACEWY4_003712</name>
</gene>
<feature type="region of interest" description="Disordered" evidence="2">
    <location>
        <begin position="233"/>
        <end position="266"/>
    </location>
</feature>
<dbReference type="InterPro" id="IPR028043">
    <property type="entry name" value="PAAT-like"/>
</dbReference>
<evidence type="ECO:0000313" key="4">
    <source>
        <dbReference type="Proteomes" id="UP001591681"/>
    </source>
</evidence>
<sequence length="435" mass="46114">MSEQMKTNEDGLISGCISWLPKSEDCHIRDVIQTYQGCDLKQVDTAVQSQHAPLHLEQVDDLPCVITLQCVPQPRSVITSLLVVSEARTIEVYSASGDYCGTCRGEQDPSVSHDGASDSRPFYRKHLKLECPTTSCEVKLLSLGGRASVGIAGIHVGVRVLEAEAEEEAGFGEGASIDMKQVQAMMEEMGTTLSPGAQHLMDMVQFQQKSKADAMAGFLPLLMGSGALSGLTKGSSVSLPRAAARPPPSPSLSAAHEHSLPPRLSATASDKGLLSAMMAMTMAPGDDGHPPCPAPAPSPRTATPPPTPVLFPAGGPGQGKLAEVMSALMRAPPGQHCAASSPDLLPFLQSVCCQVAKLRMDDTAAAAAMAHAKAHMPNRPPEVHPCCGGLEVALERHLQEMEARLRDHLDQRLDSLEQKLDTVLQQVLQAPTQPS</sequence>
<protein>
    <submittedName>
        <fullName evidence="3">Uncharacterized protein</fullName>
    </submittedName>
</protein>
<feature type="compositionally biased region" description="Pro residues" evidence="2">
    <location>
        <begin position="290"/>
        <end position="302"/>
    </location>
</feature>
<feature type="coiled-coil region" evidence="1">
    <location>
        <begin position="391"/>
        <end position="426"/>
    </location>
</feature>
<dbReference type="PANTHER" id="PTHR14787">
    <property type="entry name" value="C10ORF188 FAMILY MEMBER"/>
    <property type="match status" value="1"/>
</dbReference>
<keyword evidence="1" id="KW-0175">Coiled coil</keyword>
<organism evidence="3 4">
    <name type="scientific">Coilia grayii</name>
    <name type="common">Gray's grenadier anchovy</name>
    <dbReference type="NCBI Taxonomy" id="363190"/>
    <lineage>
        <taxon>Eukaryota</taxon>
        <taxon>Metazoa</taxon>
        <taxon>Chordata</taxon>
        <taxon>Craniata</taxon>
        <taxon>Vertebrata</taxon>
        <taxon>Euteleostomi</taxon>
        <taxon>Actinopterygii</taxon>
        <taxon>Neopterygii</taxon>
        <taxon>Teleostei</taxon>
        <taxon>Clupei</taxon>
        <taxon>Clupeiformes</taxon>
        <taxon>Clupeoidei</taxon>
        <taxon>Engraulidae</taxon>
        <taxon>Coilinae</taxon>
        <taxon>Coilia</taxon>
    </lineage>
</organism>
<proteinExistence type="predicted"/>
<dbReference type="Proteomes" id="UP001591681">
    <property type="component" value="Unassembled WGS sequence"/>
</dbReference>
<accession>A0ABD1KS12</accession>
<feature type="compositionally biased region" description="Low complexity" evidence="2">
    <location>
        <begin position="235"/>
        <end position="244"/>
    </location>
</feature>
<evidence type="ECO:0000256" key="2">
    <source>
        <dbReference type="SAM" id="MobiDB-lite"/>
    </source>
</evidence>
<reference evidence="3 4" key="1">
    <citation type="submission" date="2024-09" db="EMBL/GenBank/DDBJ databases">
        <title>A chromosome-level genome assembly of Gray's grenadier anchovy, Coilia grayii.</title>
        <authorList>
            <person name="Fu Z."/>
        </authorList>
    </citation>
    <scope>NUCLEOTIDE SEQUENCE [LARGE SCALE GENOMIC DNA]</scope>
    <source>
        <strain evidence="3">G4</strain>
        <tissue evidence="3">Muscle</tissue>
    </source>
</reference>